<keyword evidence="3" id="KW-0645">Protease</keyword>
<sequence>MTSQADSERGTRTERRPRLLGWRSAFLGVLAAVLVWGIVRALIVDVYYIPSGSMEPLLKPGDRIAVSRTAFAGRSVARGDVVVFDGRGSLAPLESGRGWLGDAVWGVGEWLGVVPNETVYVKRVVGVAGDHVACCTPDGHLTVNGAPLAERYVYPGDAPSTVTFDVVVPQGRLWLLGDHRSDSVDSRSLLGAPGGGLIRTDRVIGEPVAILWPLDRLGEMSTMEGHQ</sequence>
<keyword evidence="3" id="KW-0472">Membrane</keyword>
<name>A0ABU5TAS4_9MICC</name>
<keyword evidence="3 5" id="KW-0378">Hydrolase</keyword>
<gene>
    <name evidence="5" type="primary">lepB</name>
    <name evidence="5" type="ORF">SPF06_17630</name>
</gene>
<comment type="similarity">
    <text evidence="2 3">Belongs to the peptidase S26 family.</text>
</comment>
<dbReference type="RefSeq" id="WP_323280445.1">
    <property type="nucleotide sequence ID" value="NZ_JAYGGQ010000015.1"/>
</dbReference>
<dbReference type="EMBL" id="JAYGGQ010000015">
    <property type="protein sequence ID" value="MEA5456551.1"/>
    <property type="molecule type" value="Genomic_DNA"/>
</dbReference>
<dbReference type="Pfam" id="PF10502">
    <property type="entry name" value="Peptidase_S26"/>
    <property type="match status" value="1"/>
</dbReference>
<accession>A0ABU5TAS4</accession>
<dbReference type="InterPro" id="IPR036286">
    <property type="entry name" value="LexA/Signal_pep-like_sf"/>
</dbReference>
<keyword evidence="6" id="KW-1185">Reference proteome</keyword>
<proteinExistence type="inferred from homology"/>
<dbReference type="CDD" id="cd06530">
    <property type="entry name" value="S26_SPase_I"/>
    <property type="match status" value="1"/>
</dbReference>
<keyword evidence="3" id="KW-1133">Transmembrane helix</keyword>
<evidence type="ECO:0000313" key="6">
    <source>
        <dbReference type="Proteomes" id="UP001304769"/>
    </source>
</evidence>
<comment type="catalytic activity">
    <reaction evidence="3">
        <text>Cleavage of hydrophobic, N-terminal signal or leader sequences from secreted and periplasmic proteins.</text>
        <dbReference type="EC" id="3.4.21.89"/>
    </reaction>
</comment>
<dbReference type="NCBIfam" id="TIGR02227">
    <property type="entry name" value="sigpep_I_bact"/>
    <property type="match status" value="1"/>
</dbReference>
<dbReference type="Gene3D" id="2.10.109.10">
    <property type="entry name" value="Umud Fragment, subunit A"/>
    <property type="match status" value="1"/>
</dbReference>
<feature type="domain" description="Peptidase S26" evidence="4">
    <location>
        <begin position="27"/>
        <end position="212"/>
    </location>
</feature>
<dbReference type="PANTHER" id="PTHR43390:SF1">
    <property type="entry name" value="CHLOROPLAST PROCESSING PEPTIDASE"/>
    <property type="match status" value="1"/>
</dbReference>
<evidence type="ECO:0000259" key="4">
    <source>
        <dbReference type="Pfam" id="PF10502"/>
    </source>
</evidence>
<dbReference type="InterPro" id="IPR019533">
    <property type="entry name" value="Peptidase_S26"/>
</dbReference>
<feature type="transmembrane region" description="Helical" evidence="3">
    <location>
        <begin position="20"/>
        <end position="43"/>
    </location>
</feature>
<evidence type="ECO:0000256" key="2">
    <source>
        <dbReference type="ARBA" id="ARBA00009370"/>
    </source>
</evidence>
<comment type="subcellular location">
    <subcellularLocation>
        <location evidence="1">Cell membrane</location>
        <topology evidence="1">Single-pass type II membrane protein</topology>
    </subcellularLocation>
    <subcellularLocation>
        <location evidence="3">Membrane</location>
        <topology evidence="3">Single-pass type II membrane protein</topology>
    </subcellularLocation>
</comment>
<dbReference type="PRINTS" id="PR00727">
    <property type="entry name" value="LEADERPTASE"/>
</dbReference>
<reference evidence="5 6" key="1">
    <citation type="submission" date="2023-12" db="EMBL/GenBank/DDBJ databases">
        <title>Sinomonas terricola sp. nov, isolated from litchi orchard soil in Guangdong, PR China.</title>
        <authorList>
            <person name="Jiaxin W."/>
            <person name="Yang Z."/>
            <person name="Honghui Z."/>
        </authorList>
    </citation>
    <scope>NUCLEOTIDE SEQUENCE [LARGE SCALE GENOMIC DNA]</scope>
    <source>
        <strain evidence="5 6">JGH33</strain>
    </source>
</reference>
<dbReference type="PANTHER" id="PTHR43390">
    <property type="entry name" value="SIGNAL PEPTIDASE I"/>
    <property type="match status" value="1"/>
</dbReference>
<evidence type="ECO:0000313" key="5">
    <source>
        <dbReference type="EMBL" id="MEA5456551.1"/>
    </source>
</evidence>
<dbReference type="Proteomes" id="UP001304769">
    <property type="component" value="Unassembled WGS sequence"/>
</dbReference>
<comment type="caution">
    <text evidence="5">The sequence shown here is derived from an EMBL/GenBank/DDBJ whole genome shotgun (WGS) entry which is preliminary data.</text>
</comment>
<dbReference type="GO" id="GO:0009003">
    <property type="term" value="F:signal peptidase activity"/>
    <property type="evidence" value="ECO:0007669"/>
    <property type="project" value="UniProtKB-EC"/>
</dbReference>
<protein>
    <recommendedName>
        <fullName evidence="3">Signal peptidase I</fullName>
        <ecNumber evidence="3">3.4.21.89</ecNumber>
    </recommendedName>
</protein>
<dbReference type="SUPFAM" id="SSF51306">
    <property type="entry name" value="LexA/Signal peptidase"/>
    <property type="match status" value="1"/>
</dbReference>
<keyword evidence="3" id="KW-0812">Transmembrane</keyword>
<dbReference type="InterPro" id="IPR000223">
    <property type="entry name" value="Pept_S26A_signal_pept_1"/>
</dbReference>
<dbReference type="EC" id="3.4.21.89" evidence="3"/>
<evidence type="ECO:0000256" key="3">
    <source>
        <dbReference type="RuleBase" id="RU362042"/>
    </source>
</evidence>
<evidence type="ECO:0000256" key="1">
    <source>
        <dbReference type="ARBA" id="ARBA00004401"/>
    </source>
</evidence>
<organism evidence="5 6">
    <name type="scientific">Sinomonas terricola</name>
    <dbReference type="NCBI Taxonomy" id="3110330"/>
    <lineage>
        <taxon>Bacteria</taxon>
        <taxon>Bacillati</taxon>
        <taxon>Actinomycetota</taxon>
        <taxon>Actinomycetes</taxon>
        <taxon>Micrococcales</taxon>
        <taxon>Micrococcaceae</taxon>
        <taxon>Sinomonas</taxon>
    </lineage>
</organism>